<proteinExistence type="inferred from homology"/>
<dbReference type="PROSITE" id="PS01124">
    <property type="entry name" value="HTH_ARAC_FAMILY_2"/>
    <property type="match status" value="1"/>
</dbReference>
<keyword evidence="4" id="KW-0238">DNA-binding</keyword>
<dbReference type="SUPFAM" id="SSF51215">
    <property type="entry name" value="Regulatory protein AraC"/>
    <property type="match status" value="1"/>
</dbReference>
<dbReference type="PRINTS" id="PR00032">
    <property type="entry name" value="HTHARAC"/>
</dbReference>
<dbReference type="Gene3D" id="2.60.40.1500">
    <property type="entry name" value="Glycosyl hydrolase domain, family 39"/>
    <property type="match status" value="1"/>
</dbReference>
<dbReference type="Pfam" id="PF01229">
    <property type="entry name" value="Glyco_hydro_39"/>
    <property type="match status" value="1"/>
</dbReference>
<dbReference type="SUPFAM" id="SSF51011">
    <property type="entry name" value="Glycosyl hydrolase domain"/>
    <property type="match status" value="1"/>
</dbReference>
<dbReference type="SMART" id="SM00342">
    <property type="entry name" value="HTH_ARAC"/>
    <property type="match status" value="1"/>
</dbReference>
<dbReference type="PROSITE" id="PS00041">
    <property type="entry name" value="HTH_ARAC_FAMILY_1"/>
    <property type="match status" value="1"/>
</dbReference>
<dbReference type="PANTHER" id="PTHR43280:SF34">
    <property type="entry name" value="ARAC-FAMILY TRANSCRIPTIONAL REGULATOR"/>
    <property type="match status" value="1"/>
</dbReference>
<dbReference type="InterPro" id="IPR049166">
    <property type="entry name" value="GH39_cat"/>
</dbReference>
<name>A0ABR7G7E2_9FIRM</name>
<dbReference type="Gene3D" id="1.10.10.60">
    <property type="entry name" value="Homeodomain-like"/>
    <property type="match status" value="2"/>
</dbReference>
<evidence type="ECO:0000256" key="5">
    <source>
        <dbReference type="ARBA" id="ARBA00023163"/>
    </source>
</evidence>
<evidence type="ECO:0000256" key="1">
    <source>
        <dbReference type="ARBA" id="ARBA00008875"/>
    </source>
</evidence>
<evidence type="ECO:0000313" key="9">
    <source>
        <dbReference type="Proteomes" id="UP000631576"/>
    </source>
</evidence>
<evidence type="ECO:0000256" key="4">
    <source>
        <dbReference type="ARBA" id="ARBA00023125"/>
    </source>
</evidence>
<dbReference type="PANTHER" id="PTHR43280">
    <property type="entry name" value="ARAC-FAMILY TRANSCRIPTIONAL REGULATOR"/>
    <property type="match status" value="1"/>
</dbReference>
<keyword evidence="5" id="KW-0804">Transcription</keyword>
<feature type="domain" description="HTH araC/xylS-type" evidence="7">
    <location>
        <begin position="166"/>
        <end position="264"/>
    </location>
</feature>
<gene>
    <name evidence="8" type="ORF">H8S40_05265</name>
</gene>
<dbReference type="Pfam" id="PF12833">
    <property type="entry name" value="HTH_18"/>
    <property type="match status" value="1"/>
</dbReference>
<sequence length="791" mass="92083">MNVKQNFPLTSLTQYAVDSPLTFCHDTFDILCILSGSIKIALDHHDARTYQHSDVLIIHPNQSASFSSNEENEILHMCLLPSFIEKYLGTDSIIFCDSTLEPNRSYLAVRRLISNISWRYHADGPVYDLSLYSLLFELLDLLKREYTLNLPLSIEYKNEKQKERSLEIQDYIRQNYNQPITLTTLAEHLHLSVQYLSKVFKDCFHMKFSEYVNLLRIQHAEHDLRYSDESVTDIALNHGFANAATFNKYFRTTHGCSPKEYRKNSQLISLQDKETPQINERNVYLNTDIEKEERNITVDCSTTTAFSQNLCSMINIGFAKTLLSVSFQEQLTRTVRELPVKYVRIEGLISNAMIPRLADQNGFYFASIEQSLNLLQHLNLIPFIELGKNSYNYLQNNSNQWIFRGYSTNKKFHLLLEAFLKYVTTHYEPTWYNQWIFELWNPPAEPLDTYIEGYKIMKNLILTYIPSAKFGGPGHNTGLPSTDFLDYLELFVKNQITPDFISVHMFTAQYLLHEQTQKLIRLLDPNIFSIQVSWMKRKIKQIFGHDIPLYITEYNSSLIPGSYINNSCYQAAFLCHNLLAVHKQAPLSGYWMLADTLSNIESPESYHINGIGLITGNQIRTPGYYAFRLLSKLGTRLIEQGDNYCITQIDEKNYQIISWHCVPFSSSAFLSNAEEHSLRNMYKHYEHMPPLQMTFHLNNIPSGTYRIKRYLLDRFHGSYLDIRLGELINGNIDEETFLYEKLSPLPEDMNYLLSACVPEERALYMQVEHTLTVTSPIYPHNVCLWEITNQY</sequence>
<evidence type="ECO:0000313" key="8">
    <source>
        <dbReference type="EMBL" id="MBC5682983.1"/>
    </source>
</evidence>
<dbReference type="Proteomes" id="UP000631576">
    <property type="component" value="Unassembled WGS sequence"/>
</dbReference>
<dbReference type="InterPro" id="IPR018062">
    <property type="entry name" value="HTH_AraC-typ_CS"/>
</dbReference>
<dbReference type="InterPro" id="IPR017853">
    <property type="entry name" value="GH"/>
</dbReference>
<dbReference type="InterPro" id="IPR037923">
    <property type="entry name" value="HTH-like"/>
</dbReference>
<comment type="caution">
    <text evidence="8">The sequence shown here is derived from an EMBL/GenBank/DDBJ whole genome shotgun (WGS) entry which is preliminary data.</text>
</comment>
<evidence type="ECO:0000256" key="2">
    <source>
        <dbReference type="ARBA" id="ARBA00022801"/>
    </source>
</evidence>
<dbReference type="InterPro" id="IPR018060">
    <property type="entry name" value="HTH_AraC"/>
</dbReference>
<evidence type="ECO:0000256" key="6">
    <source>
        <dbReference type="ARBA" id="ARBA00023295"/>
    </source>
</evidence>
<reference evidence="8 9" key="1">
    <citation type="submission" date="2020-08" db="EMBL/GenBank/DDBJ databases">
        <title>Genome public.</title>
        <authorList>
            <person name="Liu C."/>
            <person name="Sun Q."/>
        </authorList>
    </citation>
    <scope>NUCLEOTIDE SEQUENCE [LARGE SCALE GENOMIC DNA]</scope>
    <source>
        <strain evidence="8 9">NSJ-13</strain>
    </source>
</reference>
<evidence type="ECO:0000259" key="7">
    <source>
        <dbReference type="PROSITE" id="PS01124"/>
    </source>
</evidence>
<accession>A0ABR7G7E2</accession>
<dbReference type="EMBL" id="JACOPE010000001">
    <property type="protein sequence ID" value="MBC5682983.1"/>
    <property type="molecule type" value="Genomic_DNA"/>
</dbReference>
<keyword evidence="9" id="KW-1185">Reference proteome</keyword>
<protein>
    <submittedName>
        <fullName evidence="8">Helix-turn-helix domain-containing protein</fullName>
    </submittedName>
</protein>
<evidence type="ECO:0000256" key="3">
    <source>
        <dbReference type="ARBA" id="ARBA00023015"/>
    </source>
</evidence>
<dbReference type="Gene3D" id="3.20.20.80">
    <property type="entry name" value="Glycosidases"/>
    <property type="match status" value="1"/>
</dbReference>
<organism evidence="8 9">
    <name type="scientific">Ruminococcus hominis</name>
    <dbReference type="NCBI Taxonomy" id="2763065"/>
    <lineage>
        <taxon>Bacteria</taxon>
        <taxon>Bacillati</taxon>
        <taxon>Bacillota</taxon>
        <taxon>Clostridia</taxon>
        <taxon>Eubacteriales</taxon>
        <taxon>Oscillospiraceae</taxon>
        <taxon>Ruminococcus</taxon>
    </lineage>
</organism>
<keyword evidence="6" id="KW-0326">Glycosidase</keyword>
<dbReference type="SUPFAM" id="SSF46689">
    <property type="entry name" value="Homeodomain-like"/>
    <property type="match status" value="2"/>
</dbReference>
<keyword evidence="2" id="KW-0378">Hydrolase</keyword>
<dbReference type="InterPro" id="IPR009057">
    <property type="entry name" value="Homeodomain-like_sf"/>
</dbReference>
<keyword evidence="3" id="KW-0805">Transcription regulation</keyword>
<dbReference type="SUPFAM" id="SSF51445">
    <property type="entry name" value="(Trans)glycosidases"/>
    <property type="match status" value="1"/>
</dbReference>
<dbReference type="InterPro" id="IPR020449">
    <property type="entry name" value="Tscrpt_reg_AraC-type_HTH"/>
</dbReference>
<dbReference type="RefSeq" id="WP_186864762.1">
    <property type="nucleotide sequence ID" value="NZ_JACOPE010000001.1"/>
</dbReference>
<comment type="similarity">
    <text evidence="1">Belongs to the glycosyl hydrolase 39 family.</text>
</comment>